<reference evidence="2 3" key="1">
    <citation type="journal article" date="2012" name="PLoS Pathog.">
        <title>Diverse lifestyles and strategies of plant pathogenesis encoded in the genomes of eighteen Dothideomycetes fungi.</title>
        <authorList>
            <person name="Ohm R.A."/>
            <person name="Feau N."/>
            <person name="Henrissat B."/>
            <person name="Schoch C.L."/>
            <person name="Horwitz B.A."/>
            <person name="Barry K.W."/>
            <person name="Condon B.J."/>
            <person name="Copeland A.C."/>
            <person name="Dhillon B."/>
            <person name="Glaser F."/>
            <person name="Hesse C.N."/>
            <person name="Kosti I."/>
            <person name="LaButti K."/>
            <person name="Lindquist E.A."/>
            <person name="Lucas S."/>
            <person name="Salamov A.A."/>
            <person name="Bradshaw R.E."/>
            <person name="Ciuffetti L."/>
            <person name="Hamelin R.C."/>
            <person name="Kema G.H.J."/>
            <person name="Lawrence C."/>
            <person name="Scott J.A."/>
            <person name="Spatafora J.W."/>
            <person name="Turgeon B.G."/>
            <person name="de Wit P.J.G.M."/>
            <person name="Zhong S."/>
            <person name="Goodwin S.B."/>
            <person name="Grigoriev I.V."/>
        </authorList>
    </citation>
    <scope>NUCLEOTIDE SEQUENCE [LARGE SCALE GENOMIC DNA]</scope>
    <source>
        <strain evidence="2 3">CIRAD86</strain>
    </source>
</reference>
<protein>
    <submittedName>
        <fullName evidence="2">Uncharacterized protein</fullName>
    </submittedName>
</protein>
<dbReference type="EMBL" id="KB446556">
    <property type="protein sequence ID" value="EME86471.1"/>
    <property type="molecule type" value="Genomic_DNA"/>
</dbReference>
<proteinExistence type="predicted"/>
<organism evidence="2 3">
    <name type="scientific">Pseudocercospora fijiensis (strain CIRAD86)</name>
    <name type="common">Black leaf streak disease fungus</name>
    <name type="synonym">Mycosphaerella fijiensis</name>
    <dbReference type="NCBI Taxonomy" id="383855"/>
    <lineage>
        <taxon>Eukaryota</taxon>
        <taxon>Fungi</taxon>
        <taxon>Dikarya</taxon>
        <taxon>Ascomycota</taxon>
        <taxon>Pezizomycotina</taxon>
        <taxon>Dothideomycetes</taxon>
        <taxon>Dothideomycetidae</taxon>
        <taxon>Mycosphaerellales</taxon>
        <taxon>Mycosphaerellaceae</taxon>
        <taxon>Pseudocercospora</taxon>
    </lineage>
</organism>
<dbReference type="STRING" id="383855.M3APD2"/>
<keyword evidence="1" id="KW-0812">Transmembrane</keyword>
<dbReference type="HOGENOM" id="CLU_799561_0_0_1"/>
<evidence type="ECO:0000313" key="3">
    <source>
        <dbReference type="Proteomes" id="UP000016932"/>
    </source>
</evidence>
<dbReference type="OrthoDB" id="3641889at2759"/>
<dbReference type="AlphaFoldDB" id="M3APD2"/>
<evidence type="ECO:0000313" key="2">
    <source>
        <dbReference type="EMBL" id="EME86471.1"/>
    </source>
</evidence>
<feature type="transmembrane region" description="Helical" evidence="1">
    <location>
        <begin position="49"/>
        <end position="67"/>
    </location>
</feature>
<name>M3APD2_PSEFD</name>
<gene>
    <name evidence="2" type="ORF">MYCFIDRAFT_194524</name>
</gene>
<keyword evidence="1" id="KW-0472">Membrane</keyword>
<sequence length="347" mass="38656">MTCHKLVKFQPPSHATGSHARSHDSSHTIKVLLAEHQAAVEMRRIAFSWLRWVSIAVVAAILIIAAIRASSPRLHSRSGQALQSFPGNADASHLFRRAARCDWSTAGSDTPNPTQCQTYVRNGKAIYCMMNARNGVKQSEYQDFDALHENGWTETHDKLASAEEFRTETTGLETAFQKLRISSNYDQWVNLEQTHSENVPAGSTDSTATILPKLRQWSDVHGLCLQDYATVEEEQPEKLREIKHGFSYAISGQDMEDAIAMVLEVDEASDLRPWPGHKFTPNYPDPNKFYALLGASNVRGFGWLLATHKEDLGIKTIKAITIFNCPAVTASSGTFDQYCIYIEIGDA</sequence>
<dbReference type="Proteomes" id="UP000016932">
    <property type="component" value="Unassembled WGS sequence"/>
</dbReference>
<keyword evidence="3" id="KW-1185">Reference proteome</keyword>
<dbReference type="KEGG" id="pfj:MYCFIDRAFT_194524"/>
<keyword evidence="1" id="KW-1133">Transmembrane helix</keyword>
<accession>M3APD2</accession>
<dbReference type="GeneID" id="19335391"/>
<dbReference type="RefSeq" id="XP_007923724.1">
    <property type="nucleotide sequence ID" value="XM_007925533.1"/>
</dbReference>
<evidence type="ECO:0000256" key="1">
    <source>
        <dbReference type="SAM" id="Phobius"/>
    </source>
</evidence>
<dbReference type="VEuPathDB" id="FungiDB:MYCFIDRAFT_194524"/>